<evidence type="ECO:0000256" key="1">
    <source>
        <dbReference type="SAM" id="MobiDB-lite"/>
    </source>
</evidence>
<evidence type="ECO:0000313" key="4">
    <source>
        <dbReference type="Proteomes" id="UP000321393"/>
    </source>
</evidence>
<dbReference type="Pfam" id="PF14223">
    <property type="entry name" value="Retrotran_gag_2"/>
    <property type="match status" value="1"/>
</dbReference>
<evidence type="ECO:0000313" key="5">
    <source>
        <dbReference type="Proteomes" id="UP000321947"/>
    </source>
</evidence>
<feature type="region of interest" description="Disordered" evidence="1">
    <location>
        <begin position="145"/>
        <end position="165"/>
    </location>
</feature>
<reference evidence="4 5" key="1">
    <citation type="submission" date="2019-08" db="EMBL/GenBank/DDBJ databases">
        <title>Draft genome sequences of two oriental melons (Cucumis melo L. var makuwa).</title>
        <authorList>
            <person name="Kwon S.-Y."/>
        </authorList>
    </citation>
    <scope>NUCLEOTIDE SEQUENCE [LARGE SCALE GENOMIC DNA]</scope>
    <source>
        <strain evidence="5">cv. Chang Bougi</strain>
        <strain evidence="4">cv. SW 3</strain>
        <tissue evidence="3">Leaf</tissue>
    </source>
</reference>
<dbReference type="PANTHER" id="PTHR35317:SF35">
    <property type="entry name" value="DUF4219 DOMAIN-CONTAINING PROTEIN"/>
    <property type="match status" value="1"/>
</dbReference>
<feature type="compositionally biased region" description="Low complexity" evidence="1">
    <location>
        <begin position="154"/>
        <end position="165"/>
    </location>
</feature>
<dbReference type="OrthoDB" id="7920740at2759"/>
<dbReference type="Proteomes" id="UP000321393">
    <property type="component" value="Unassembled WGS sequence"/>
</dbReference>
<name>A0A5D3BT94_CUCMM</name>
<organism evidence="3 5">
    <name type="scientific">Cucumis melo var. makuwa</name>
    <name type="common">Oriental melon</name>
    <dbReference type="NCBI Taxonomy" id="1194695"/>
    <lineage>
        <taxon>Eukaryota</taxon>
        <taxon>Viridiplantae</taxon>
        <taxon>Streptophyta</taxon>
        <taxon>Embryophyta</taxon>
        <taxon>Tracheophyta</taxon>
        <taxon>Spermatophyta</taxon>
        <taxon>Magnoliopsida</taxon>
        <taxon>eudicotyledons</taxon>
        <taxon>Gunneridae</taxon>
        <taxon>Pentapetalae</taxon>
        <taxon>rosids</taxon>
        <taxon>fabids</taxon>
        <taxon>Cucurbitales</taxon>
        <taxon>Cucurbitaceae</taxon>
        <taxon>Benincaseae</taxon>
        <taxon>Cucumis</taxon>
    </lineage>
</organism>
<sequence length="165" mass="18828">MKIIKEEDSSTSRPPVLDGKNYSYWKPRMTLFLKTLDGRAWRVVVARREPLMITVDEDETVAYYNARVLGIANESFNPGEKIPDSKIVHKVLHSLPEKFDMKVTTIEEAHDIITLKLDELFGSLLTFEMTISNRENKKGKGFAFKSISEEESTNNKSSSEANLNE</sequence>
<dbReference type="EMBL" id="SSTD01015655">
    <property type="protein sequence ID" value="TYK02340.1"/>
    <property type="molecule type" value="Genomic_DNA"/>
</dbReference>
<gene>
    <name evidence="3" type="ORF">E5676_scaffold155G00300</name>
    <name evidence="2" type="ORF">E6C27_scaffold57G00390</name>
</gene>
<accession>A0A5D3BT94</accession>
<comment type="caution">
    <text evidence="3">The sequence shown here is derived from an EMBL/GenBank/DDBJ whole genome shotgun (WGS) entry which is preliminary data.</text>
</comment>
<protein>
    <submittedName>
        <fullName evidence="3">DUF4219 domain-containing protein/UBN2 domain-containing protein</fullName>
    </submittedName>
</protein>
<dbReference type="Proteomes" id="UP000321947">
    <property type="component" value="Unassembled WGS sequence"/>
</dbReference>
<dbReference type="EMBL" id="SSTE01020204">
    <property type="protein sequence ID" value="KAA0035000.1"/>
    <property type="molecule type" value="Genomic_DNA"/>
</dbReference>
<dbReference type="PANTHER" id="PTHR35317">
    <property type="entry name" value="OS04G0629600 PROTEIN"/>
    <property type="match status" value="1"/>
</dbReference>
<proteinExistence type="predicted"/>
<evidence type="ECO:0000313" key="3">
    <source>
        <dbReference type="EMBL" id="TYK02340.1"/>
    </source>
</evidence>
<dbReference type="AlphaFoldDB" id="A0A5D3BT94"/>
<evidence type="ECO:0000313" key="2">
    <source>
        <dbReference type="EMBL" id="KAA0035000.1"/>
    </source>
</evidence>